<feature type="transmembrane region" description="Helical" evidence="1">
    <location>
        <begin position="117"/>
        <end position="135"/>
    </location>
</feature>
<keyword evidence="1" id="KW-0812">Transmembrane</keyword>
<protein>
    <recommendedName>
        <fullName evidence="4">Transmembrane protein</fullName>
    </recommendedName>
</protein>
<sequence length="169" mass="19814">MYIAYVVDQPLSVAILFKSNVTKQCLILNLSQWNKFISDDCFNSIFCSLTTVHQSKRVKLDNNFYYKICAKSESKIWLNIIILKINVSMLKNKYCLSQCLVYEYSPKQFQNFRCSTYLIYISPCAILLFYELVFITSNVGDSVYIAYLIDIQRGNSCFDYNDRFYQSSL</sequence>
<comment type="caution">
    <text evidence="2">The sequence shown here is derived from an EMBL/GenBank/DDBJ whole genome shotgun (WGS) entry which is preliminary data.</text>
</comment>
<dbReference type="Proteomes" id="UP000478052">
    <property type="component" value="Unassembled WGS sequence"/>
</dbReference>
<dbReference type="AlphaFoldDB" id="A0A6G0Y211"/>
<organism evidence="2 3">
    <name type="scientific">Aphis craccivora</name>
    <name type="common">Cowpea aphid</name>
    <dbReference type="NCBI Taxonomy" id="307492"/>
    <lineage>
        <taxon>Eukaryota</taxon>
        <taxon>Metazoa</taxon>
        <taxon>Ecdysozoa</taxon>
        <taxon>Arthropoda</taxon>
        <taxon>Hexapoda</taxon>
        <taxon>Insecta</taxon>
        <taxon>Pterygota</taxon>
        <taxon>Neoptera</taxon>
        <taxon>Paraneoptera</taxon>
        <taxon>Hemiptera</taxon>
        <taxon>Sternorrhyncha</taxon>
        <taxon>Aphidomorpha</taxon>
        <taxon>Aphidoidea</taxon>
        <taxon>Aphididae</taxon>
        <taxon>Aphidini</taxon>
        <taxon>Aphis</taxon>
        <taxon>Aphis</taxon>
    </lineage>
</organism>
<dbReference type="EMBL" id="VUJU01006677">
    <property type="protein sequence ID" value="KAF0747898.1"/>
    <property type="molecule type" value="Genomic_DNA"/>
</dbReference>
<keyword evidence="1" id="KW-1133">Transmembrane helix</keyword>
<name>A0A6G0Y211_APHCR</name>
<evidence type="ECO:0000256" key="1">
    <source>
        <dbReference type="SAM" id="Phobius"/>
    </source>
</evidence>
<evidence type="ECO:0008006" key="4">
    <source>
        <dbReference type="Google" id="ProtNLM"/>
    </source>
</evidence>
<proteinExistence type="predicted"/>
<evidence type="ECO:0000313" key="2">
    <source>
        <dbReference type="EMBL" id="KAF0747898.1"/>
    </source>
</evidence>
<evidence type="ECO:0000313" key="3">
    <source>
        <dbReference type="Proteomes" id="UP000478052"/>
    </source>
</evidence>
<gene>
    <name evidence="2" type="ORF">FWK35_00022579</name>
</gene>
<accession>A0A6G0Y211</accession>
<keyword evidence="3" id="KW-1185">Reference proteome</keyword>
<keyword evidence="1" id="KW-0472">Membrane</keyword>
<reference evidence="2 3" key="1">
    <citation type="submission" date="2019-08" db="EMBL/GenBank/DDBJ databases">
        <title>Whole genome of Aphis craccivora.</title>
        <authorList>
            <person name="Voronova N.V."/>
            <person name="Shulinski R.S."/>
            <person name="Bandarenka Y.V."/>
            <person name="Zhorov D.G."/>
            <person name="Warner D."/>
        </authorList>
    </citation>
    <scope>NUCLEOTIDE SEQUENCE [LARGE SCALE GENOMIC DNA]</scope>
    <source>
        <strain evidence="2">180601</strain>
        <tissue evidence="2">Whole Body</tissue>
    </source>
</reference>